<proteinExistence type="predicted"/>
<reference evidence="2 3" key="1">
    <citation type="submission" date="2019-03" db="EMBL/GenBank/DDBJ databases">
        <title>Genomic Encyclopedia of Type Strains, Phase IV (KMG-IV): sequencing the most valuable type-strain genomes for metagenomic binning, comparative biology and taxonomic classification.</title>
        <authorList>
            <person name="Goeker M."/>
        </authorList>
    </citation>
    <scope>NUCLEOTIDE SEQUENCE [LARGE SCALE GENOMIC DNA]</scope>
    <source>
        <strain evidence="2 3">DSM 46831</strain>
    </source>
</reference>
<protein>
    <submittedName>
        <fullName evidence="2">Uncharacterized protein</fullName>
    </submittedName>
</protein>
<keyword evidence="3" id="KW-1185">Reference proteome</keyword>
<keyword evidence="1" id="KW-0732">Signal</keyword>
<dbReference type="OrthoDB" id="2989018at2"/>
<name>A0A4R2S0K8_9BACL</name>
<dbReference type="RefSeq" id="WP_131848339.1">
    <property type="nucleotide sequence ID" value="NZ_SLXV01000009.1"/>
</dbReference>
<gene>
    <name evidence="2" type="ORF">EDD57_10947</name>
</gene>
<accession>A0A4R2S0K8</accession>
<dbReference type="Proteomes" id="UP000294746">
    <property type="component" value="Unassembled WGS sequence"/>
</dbReference>
<feature type="chain" id="PRO_5020955745" evidence="1">
    <location>
        <begin position="29"/>
        <end position="179"/>
    </location>
</feature>
<dbReference type="AlphaFoldDB" id="A0A4R2S0K8"/>
<organism evidence="2 3">
    <name type="scientific">Baia soyae</name>
    <dbReference type="NCBI Taxonomy" id="1544746"/>
    <lineage>
        <taxon>Bacteria</taxon>
        <taxon>Bacillati</taxon>
        <taxon>Bacillota</taxon>
        <taxon>Bacilli</taxon>
        <taxon>Bacillales</taxon>
        <taxon>Thermoactinomycetaceae</taxon>
        <taxon>Baia</taxon>
    </lineage>
</organism>
<feature type="signal peptide" evidence="1">
    <location>
        <begin position="1"/>
        <end position="28"/>
    </location>
</feature>
<sequence>MKFKGVLTGALACGMLLTTGLTTTPTYAATGEPNNCPRVTCISKDNTVVSHVVTENYTLTPEIGFGAYAEFVATGDAVRIQATSNFIKGKPESFHPIAWKLIERIENGDNTYWVDVVANINIANGGTYDYTWAVVPGKTYKLAAVNTTVVGDEGHVVTGTINIDHVKSQDPEPSNPKNN</sequence>
<comment type="caution">
    <text evidence="2">The sequence shown here is derived from an EMBL/GenBank/DDBJ whole genome shotgun (WGS) entry which is preliminary data.</text>
</comment>
<evidence type="ECO:0000313" key="3">
    <source>
        <dbReference type="Proteomes" id="UP000294746"/>
    </source>
</evidence>
<evidence type="ECO:0000256" key="1">
    <source>
        <dbReference type="SAM" id="SignalP"/>
    </source>
</evidence>
<dbReference type="EMBL" id="SLXV01000009">
    <property type="protein sequence ID" value="TCP69388.1"/>
    <property type="molecule type" value="Genomic_DNA"/>
</dbReference>
<evidence type="ECO:0000313" key="2">
    <source>
        <dbReference type="EMBL" id="TCP69388.1"/>
    </source>
</evidence>